<dbReference type="Proteomes" id="UP001454036">
    <property type="component" value="Unassembled WGS sequence"/>
</dbReference>
<evidence type="ECO:0000313" key="2">
    <source>
        <dbReference type="EMBL" id="GAA0144709.1"/>
    </source>
</evidence>
<dbReference type="SMART" id="SM00579">
    <property type="entry name" value="FBD"/>
    <property type="match status" value="1"/>
</dbReference>
<dbReference type="Gene3D" id="1.20.1280.50">
    <property type="match status" value="1"/>
</dbReference>
<reference evidence="2 3" key="1">
    <citation type="submission" date="2024-01" db="EMBL/GenBank/DDBJ databases">
        <title>The complete chloroplast genome sequence of Lithospermum erythrorhizon: insights into the phylogenetic relationship among Boraginaceae species and the maternal lineages of purple gromwells.</title>
        <authorList>
            <person name="Okada T."/>
            <person name="Watanabe K."/>
        </authorList>
    </citation>
    <scope>NUCLEOTIDE SEQUENCE [LARGE SCALE GENOMIC DNA]</scope>
</reference>
<sequence>MNVSVFFFVNQKQREPHNLPCRLDLEIDKISSLPGHVIDKILSHLSLREAVRTSILCSKWRYKWVTVPSLVFDNQSVLVSSQDQTVLRNKLVNIVDHVLLLHTGPIDKFKLSNRDLQGVPDIDRWILFLSRGSVKEFVLEIWKGHRYKLHSSLYLCQKLIHLELFNCLLTPPATFNGFKSLKSLDLQHITMEQTAFEYLIYSCPLLERLTLMNFDGFTNLKIHAPNLLFFDIGGVFEDVSFQGTSHLAIVSIGLYVNADYGRNLALGKPGNLVKFFAHLPHIQRLEIQSFFLKYLSAGNIPVKLPAVCDDLSFLSIRINFSDMEEKLAALCLLRSSPNLQELELLARPEEQGGLRFVANILEEDYQNGPFNQLRLIKIVGIVGHKQELSFINFLLINSSALEKMTVKPATSDRGWEMQKELLKELLCFRRASINAQIIYQDP</sequence>
<protein>
    <recommendedName>
        <fullName evidence="1">F-box domain-containing protein</fullName>
    </recommendedName>
</protein>
<dbReference type="InterPro" id="IPR001810">
    <property type="entry name" value="F-box_dom"/>
</dbReference>
<dbReference type="Pfam" id="PF24758">
    <property type="entry name" value="LRR_At5g56370"/>
    <property type="match status" value="1"/>
</dbReference>
<proteinExistence type="predicted"/>
<dbReference type="Pfam" id="PF00646">
    <property type="entry name" value="F-box"/>
    <property type="match status" value="1"/>
</dbReference>
<keyword evidence="3" id="KW-1185">Reference proteome</keyword>
<dbReference type="SUPFAM" id="SSF52047">
    <property type="entry name" value="RNI-like"/>
    <property type="match status" value="1"/>
</dbReference>
<evidence type="ECO:0000259" key="1">
    <source>
        <dbReference type="PROSITE" id="PS50181"/>
    </source>
</evidence>
<feature type="domain" description="F-box" evidence="1">
    <location>
        <begin position="27"/>
        <end position="75"/>
    </location>
</feature>
<dbReference type="PANTHER" id="PTHR31639">
    <property type="entry name" value="F-BOX PROTEIN-LIKE"/>
    <property type="match status" value="1"/>
</dbReference>
<dbReference type="PROSITE" id="PS50181">
    <property type="entry name" value="FBOX"/>
    <property type="match status" value="1"/>
</dbReference>
<dbReference type="Gene3D" id="3.80.10.10">
    <property type="entry name" value="Ribonuclease Inhibitor"/>
    <property type="match status" value="1"/>
</dbReference>
<name>A0AAV3NZQ4_LITER</name>
<comment type="caution">
    <text evidence="2">The sequence shown here is derived from an EMBL/GenBank/DDBJ whole genome shotgun (WGS) entry which is preliminary data.</text>
</comment>
<evidence type="ECO:0000313" key="3">
    <source>
        <dbReference type="Proteomes" id="UP001454036"/>
    </source>
</evidence>
<dbReference type="PANTHER" id="PTHR31639:SF93">
    <property type="entry name" value="F-BOX_FBD_LRR PROTEIN"/>
    <property type="match status" value="1"/>
</dbReference>
<accession>A0AAV3NZQ4</accession>
<dbReference type="InterPro" id="IPR036047">
    <property type="entry name" value="F-box-like_dom_sf"/>
</dbReference>
<organism evidence="2 3">
    <name type="scientific">Lithospermum erythrorhizon</name>
    <name type="common">Purple gromwell</name>
    <name type="synonym">Lithospermum officinale var. erythrorhizon</name>
    <dbReference type="NCBI Taxonomy" id="34254"/>
    <lineage>
        <taxon>Eukaryota</taxon>
        <taxon>Viridiplantae</taxon>
        <taxon>Streptophyta</taxon>
        <taxon>Embryophyta</taxon>
        <taxon>Tracheophyta</taxon>
        <taxon>Spermatophyta</taxon>
        <taxon>Magnoliopsida</taxon>
        <taxon>eudicotyledons</taxon>
        <taxon>Gunneridae</taxon>
        <taxon>Pentapetalae</taxon>
        <taxon>asterids</taxon>
        <taxon>lamiids</taxon>
        <taxon>Boraginales</taxon>
        <taxon>Boraginaceae</taxon>
        <taxon>Boraginoideae</taxon>
        <taxon>Lithospermeae</taxon>
        <taxon>Lithospermum</taxon>
    </lineage>
</organism>
<dbReference type="InterPro" id="IPR055411">
    <property type="entry name" value="LRR_FXL15/At3g58940/PEG3-like"/>
</dbReference>
<dbReference type="SUPFAM" id="SSF81383">
    <property type="entry name" value="F-box domain"/>
    <property type="match status" value="1"/>
</dbReference>
<dbReference type="EMBL" id="BAABME010000683">
    <property type="protein sequence ID" value="GAA0144709.1"/>
    <property type="molecule type" value="Genomic_DNA"/>
</dbReference>
<gene>
    <name evidence="2" type="ORF">LIER_05084</name>
</gene>
<dbReference type="AlphaFoldDB" id="A0AAV3NZQ4"/>
<dbReference type="InterPro" id="IPR006566">
    <property type="entry name" value="FBD"/>
</dbReference>
<dbReference type="InterPro" id="IPR032675">
    <property type="entry name" value="LRR_dom_sf"/>
</dbReference>